<keyword evidence="2" id="KW-1185">Reference proteome</keyword>
<dbReference type="AlphaFoldDB" id="A0A9W6JW63"/>
<dbReference type="Proteomes" id="UP001143330">
    <property type="component" value="Unassembled WGS sequence"/>
</dbReference>
<name>A0A9W6JW63_9HYPH</name>
<reference evidence="1" key="1">
    <citation type="journal article" date="2014" name="Int. J. Syst. Evol. Microbiol.">
        <title>Complete genome sequence of Corynebacterium casei LMG S-19264T (=DSM 44701T), isolated from a smear-ripened cheese.</title>
        <authorList>
            <consortium name="US DOE Joint Genome Institute (JGI-PGF)"/>
            <person name="Walter F."/>
            <person name="Albersmeier A."/>
            <person name="Kalinowski J."/>
            <person name="Ruckert C."/>
        </authorList>
    </citation>
    <scope>NUCLEOTIDE SEQUENCE</scope>
    <source>
        <strain evidence="1">VKM B-2789</strain>
    </source>
</reference>
<dbReference type="EMBL" id="BSFM01000003">
    <property type="protein sequence ID" value="GLK82493.1"/>
    <property type="molecule type" value="Genomic_DNA"/>
</dbReference>
<protein>
    <submittedName>
        <fullName evidence="1">Phosphodiesterase</fullName>
    </submittedName>
</protein>
<sequence>MSDAAPLTHPILVASIPDDGLTVKIAPDEAARAALAKDFGIVGIPRLDATVTLTPERGGGVRVGGHIEAVVRQTCVATLEDFDAPAREEIDLSFAPADRLPEVRPGQEIEVSEQDLPDPIVDGVIDIGAVVAEFLALGLDPYPRKPGAVFKKPAGPGPEEISPFAALARLKNTESGGDS</sequence>
<gene>
    <name evidence="1" type="ORF">GCM10017653_05620</name>
</gene>
<dbReference type="Pfam" id="PF02620">
    <property type="entry name" value="YceD"/>
    <property type="match status" value="1"/>
</dbReference>
<dbReference type="InterPro" id="IPR003772">
    <property type="entry name" value="YceD"/>
</dbReference>
<comment type="caution">
    <text evidence="1">The sequence shown here is derived from an EMBL/GenBank/DDBJ whole genome shotgun (WGS) entry which is preliminary data.</text>
</comment>
<accession>A0A9W6JW63</accession>
<proteinExistence type="predicted"/>
<reference evidence="1" key="2">
    <citation type="submission" date="2023-01" db="EMBL/GenBank/DDBJ databases">
        <authorList>
            <person name="Sun Q."/>
            <person name="Evtushenko L."/>
        </authorList>
    </citation>
    <scope>NUCLEOTIDE SEQUENCE</scope>
    <source>
        <strain evidence="1">VKM B-2789</strain>
    </source>
</reference>
<evidence type="ECO:0000313" key="1">
    <source>
        <dbReference type="EMBL" id="GLK82493.1"/>
    </source>
</evidence>
<evidence type="ECO:0000313" key="2">
    <source>
        <dbReference type="Proteomes" id="UP001143330"/>
    </source>
</evidence>
<organism evidence="1 2">
    <name type="scientific">Ancylobacter defluvii</name>
    <dbReference type="NCBI Taxonomy" id="1282440"/>
    <lineage>
        <taxon>Bacteria</taxon>
        <taxon>Pseudomonadati</taxon>
        <taxon>Pseudomonadota</taxon>
        <taxon>Alphaproteobacteria</taxon>
        <taxon>Hyphomicrobiales</taxon>
        <taxon>Xanthobacteraceae</taxon>
        <taxon>Ancylobacter</taxon>
    </lineage>
</organism>
<dbReference type="RefSeq" id="WP_213363139.1">
    <property type="nucleotide sequence ID" value="NZ_BSFM01000003.1"/>
</dbReference>